<dbReference type="Proteomes" id="UP000245771">
    <property type="component" value="Unassembled WGS sequence"/>
</dbReference>
<sequence>MDAATEATLPAGVSADPILCSRRTFLASIMISSKFLQDRTFSNRAWSKISGLNVKELGIVERRMLSAIEFDLSVGESEWQLWT</sequence>
<dbReference type="GO" id="GO:0000307">
    <property type="term" value="C:cyclin-dependent protein kinase holoenzyme complex"/>
    <property type="evidence" value="ECO:0007669"/>
    <property type="project" value="TreeGrafter"/>
</dbReference>
<dbReference type="AlphaFoldDB" id="A0A316V780"/>
<accession>A0A316V780</accession>
<evidence type="ECO:0000313" key="2">
    <source>
        <dbReference type="Proteomes" id="UP000245771"/>
    </source>
</evidence>
<dbReference type="InterPro" id="IPR013922">
    <property type="entry name" value="Cyclin_PHO80-like"/>
</dbReference>
<dbReference type="GO" id="GO:0019901">
    <property type="term" value="F:protein kinase binding"/>
    <property type="evidence" value="ECO:0007669"/>
    <property type="project" value="InterPro"/>
</dbReference>
<dbReference type="OrthoDB" id="286814at2759"/>
<dbReference type="PANTHER" id="PTHR15615">
    <property type="match status" value="1"/>
</dbReference>
<dbReference type="EMBL" id="KZ819604">
    <property type="protein sequence ID" value="PWN33360.1"/>
    <property type="molecule type" value="Genomic_DNA"/>
</dbReference>
<gene>
    <name evidence="1" type="ORF">FA14DRAFT_124474</name>
</gene>
<dbReference type="Pfam" id="PF08613">
    <property type="entry name" value="Cyclin"/>
    <property type="match status" value="1"/>
</dbReference>
<protein>
    <recommendedName>
        <fullName evidence="3">Cyclin N-terminal domain-containing protein</fullName>
    </recommendedName>
</protein>
<reference evidence="1 2" key="1">
    <citation type="journal article" date="2018" name="Mol. Biol. Evol.">
        <title>Broad Genomic Sampling Reveals a Smut Pathogenic Ancestry of the Fungal Clade Ustilaginomycotina.</title>
        <authorList>
            <person name="Kijpornyongpan T."/>
            <person name="Mondo S.J."/>
            <person name="Barry K."/>
            <person name="Sandor L."/>
            <person name="Lee J."/>
            <person name="Lipzen A."/>
            <person name="Pangilinan J."/>
            <person name="LaButti K."/>
            <person name="Hainaut M."/>
            <person name="Henrissat B."/>
            <person name="Grigoriev I.V."/>
            <person name="Spatafora J.W."/>
            <person name="Aime M.C."/>
        </authorList>
    </citation>
    <scope>NUCLEOTIDE SEQUENCE [LARGE SCALE GENOMIC DNA]</scope>
    <source>
        <strain evidence="1 2">MCA 3882</strain>
    </source>
</reference>
<dbReference type="InParanoid" id="A0A316V780"/>
<dbReference type="PANTHER" id="PTHR15615:SF36">
    <property type="entry name" value="PHO85 CYCLIN-5"/>
    <property type="match status" value="1"/>
</dbReference>
<dbReference type="Gene3D" id="1.10.472.10">
    <property type="entry name" value="Cyclin-like"/>
    <property type="match status" value="1"/>
</dbReference>
<dbReference type="GO" id="GO:0005634">
    <property type="term" value="C:nucleus"/>
    <property type="evidence" value="ECO:0007669"/>
    <property type="project" value="TreeGrafter"/>
</dbReference>
<feature type="non-terminal residue" evidence="1">
    <location>
        <position position="83"/>
    </location>
</feature>
<evidence type="ECO:0008006" key="3">
    <source>
        <dbReference type="Google" id="ProtNLM"/>
    </source>
</evidence>
<organism evidence="1 2">
    <name type="scientific">Meira miltonrushii</name>
    <dbReference type="NCBI Taxonomy" id="1280837"/>
    <lineage>
        <taxon>Eukaryota</taxon>
        <taxon>Fungi</taxon>
        <taxon>Dikarya</taxon>
        <taxon>Basidiomycota</taxon>
        <taxon>Ustilaginomycotina</taxon>
        <taxon>Exobasidiomycetes</taxon>
        <taxon>Exobasidiales</taxon>
        <taxon>Brachybasidiaceae</taxon>
        <taxon>Meira</taxon>
    </lineage>
</organism>
<dbReference type="CDD" id="cd20557">
    <property type="entry name" value="CYCLIN_ScPCL1-like"/>
    <property type="match status" value="1"/>
</dbReference>
<dbReference type="GO" id="GO:0016538">
    <property type="term" value="F:cyclin-dependent protein serine/threonine kinase regulator activity"/>
    <property type="evidence" value="ECO:0007669"/>
    <property type="project" value="TreeGrafter"/>
</dbReference>
<evidence type="ECO:0000313" key="1">
    <source>
        <dbReference type="EMBL" id="PWN33360.1"/>
    </source>
</evidence>
<keyword evidence="2" id="KW-1185">Reference proteome</keyword>
<dbReference type="GeneID" id="37018426"/>
<dbReference type="STRING" id="1280837.A0A316V780"/>
<name>A0A316V780_9BASI</name>
<proteinExistence type="predicted"/>
<dbReference type="RefSeq" id="XP_025353662.1">
    <property type="nucleotide sequence ID" value="XM_025496645.1"/>
</dbReference>